<gene>
    <name evidence="3" type="ORF">H4K34_04360</name>
</gene>
<evidence type="ECO:0000256" key="2">
    <source>
        <dbReference type="ARBA" id="ARBA00023002"/>
    </source>
</evidence>
<dbReference type="KEGG" id="chyd:H4K34_04360"/>
<dbReference type="CDD" id="cd05233">
    <property type="entry name" value="SDR_c"/>
    <property type="match status" value="1"/>
</dbReference>
<dbReference type="PANTHER" id="PTHR44196:SF1">
    <property type="entry name" value="DEHYDROGENASE_REDUCTASE SDR FAMILY MEMBER 7B"/>
    <property type="match status" value="1"/>
</dbReference>
<dbReference type="PANTHER" id="PTHR44196">
    <property type="entry name" value="DEHYDROGENASE/REDUCTASE SDR FAMILY MEMBER 7B"/>
    <property type="match status" value="1"/>
</dbReference>
<dbReference type="EMBL" id="CP060139">
    <property type="protein sequence ID" value="QNR25078.1"/>
    <property type="molecule type" value="Genomic_DNA"/>
</dbReference>
<evidence type="ECO:0000313" key="4">
    <source>
        <dbReference type="Proteomes" id="UP000516305"/>
    </source>
</evidence>
<organism evidence="3 4">
    <name type="scientific">Croceimicrobium hydrocarbonivorans</name>
    <dbReference type="NCBI Taxonomy" id="2761580"/>
    <lineage>
        <taxon>Bacteria</taxon>
        <taxon>Pseudomonadati</taxon>
        <taxon>Bacteroidota</taxon>
        <taxon>Flavobacteriia</taxon>
        <taxon>Flavobacteriales</taxon>
        <taxon>Owenweeksiaceae</taxon>
        <taxon>Croceimicrobium</taxon>
    </lineage>
</organism>
<reference evidence="3 4" key="1">
    <citation type="submission" date="2020-08" db="EMBL/GenBank/DDBJ databases">
        <title>Croceimicrobium hydrocarbonivorans gen. nov., sp. nov., a novel marine bacterium isolated from a bacterial consortium that degrades polyethylene terephthalate.</title>
        <authorList>
            <person name="Liu R."/>
        </authorList>
    </citation>
    <scope>NUCLEOTIDE SEQUENCE [LARGE SCALE GENOMIC DNA]</scope>
    <source>
        <strain evidence="3 4">A20-9</strain>
    </source>
</reference>
<dbReference type="GO" id="GO:0016491">
    <property type="term" value="F:oxidoreductase activity"/>
    <property type="evidence" value="ECO:0007669"/>
    <property type="project" value="UniProtKB-KW"/>
</dbReference>
<comment type="similarity">
    <text evidence="1">Belongs to the short-chain dehydrogenases/reductases (SDR) family.</text>
</comment>
<dbReference type="RefSeq" id="WP_210759603.1">
    <property type="nucleotide sequence ID" value="NZ_CP060139.1"/>
</dbReference>
<dbReference type="SUPFAM" id="SSF51735">
    <property type="entry name" value="NAD(P)-binding Rossmann-fold domains"/>
    <property type="match status" value="1"/>
</dbReference>
<dbReference type="PRINTS" id="PR00081">
    <property type="entry name" value="GDHRDH"/>
</dbReference>
<dbReference type="InterPro" id="IPR036291">
    <property type="entry name" value="NAD(P)-bd_dom_sf"/>
</dbReference>
<name>A0A7H0VH80_9FLAO</name>
<dbReference type="Gene3D" id="3.40.50.720">
    <property type="entry name" value="NAD(P)-binding Rossmann-like Domain"/>
    <property type="match status" value="1"/>
</dbReference>
<dbReference type="Pfam" id="PF00106">
    <property type="entry name" value="adh_short"/>
    <property type="match status" value="1"/>
</dbReference>
<dbReference type="GO" id="GO:0016020">
    <property type="term" value="C:membrane"/>
    <property type="evidence" value="ECO:0007669"/>
    <property type="project" value="TreeGrafter"/>
</dbReference>
<evidence type="ECO:0000256" key="1">
    <source>
        <dbReference type="ARBA" id="ARBA00006484"/>
    </source>
</evidence>
<dbReference type="Proteomes" id="UP000516305">
    <property type="component" value="Chromosome"/>
</dbReference>
<proteinExistence type="inferred from homology"/>
<keyword evidence="4" id="KW-1185">Reference proteome</keyword>
<dbReference type="AlphaFoldDB" id="A0A7H0VH80"/>
<protein>
    <submittedName>
        <fullName evidence="3">SDR family oxidoreductase</fullName>
    </submittedName>
</protein>
<keyword evidence="2" id="KW-0560">Oxidoreductase</keyword>
<evidence type="ECO:0000313" key="3">
    <source>
        <dbReference type="EMBL" id="QNR25078.1"/>
    </source>
</evidence>
<dbReference type="InterPro" id="IPR002347">
    <property type="entry name" value="SDR_fam"/>
</dbReference>
<sequence length="224" mass="24109">MKVLITGASRGIGKELAKQFSKAGHQVLAVARSAEALEALAREEDNVETICTDINDWDQAAAHIKEKTQSIDLLIHNAAAFVNKPFREMLPEDMQSLYHTNVMAPYFLTQALLPMLKRGSQILAISSIGGIGGSMKFPGLSVYSSSKGAMNIWIECLATELAEEGITVNALALGSSATEMFRNAFPDLEAASQPDEMAKFIFNFALQAPGILHGKVIPVSSSNP</sequence>
<accession>A0A7H0VH80</accession>